<dbReference type="SUPFAM" id="SSF52540">
    <property type="entry name" value="P-loop containing nucleoside triphosphate hydrolases"/>
    <property type="match status" value="1"/>
</dbReference>
<keyword evidence="6" id="KW-1185">Reference proteome</keyword>
<dbReference type="AlphaFoldDB" id="A0A1T4NB22"/>
<evidence type="ECO:0000256" key="1">
    <source>
        <dbReference type="ARBA" id="ARBA00006216"/>
    </source>
</evidence>
<dbReference type="CDD" id="cd03217">
    <property type="entry name" value="ABC_FeS_Assembly"/>
    <property type="match status" value="1"/>
</dbReference>
<dbReference type="STRING" id="118967.SAMN02745191_1548"/>
<dbReference type="InterPro" id="IPR010230">
    <property type="entry name" value="FeS-cluster_ATPase_SufC"/>
</dbReference>
<evidence type="ECO:0000313" key="5">
    <source>
        <dbReference type="EMBL" id="SJZ76283.1"/>
    </source>
</evidence>
<dbReference type="PROSITE" id="PS50893">
    <property type="entry name" value="ABC_TRANSPORTER_2"/>
    <property type="match status" value="1"/>
</dbReference>
<dbReference type="OrthoDB" id="9806149at2"/>
<evidence type="ECO:0000256" key="2">
    <source>
        <dbReference type="ARBA" id="ARBA00022741"/>
    </source>
</evidence>
<dbReference type="GO" id="GO:0016887">
    <property type="term" value="F:ATP hydrolysis activity"/>
    <property type="evidence" value="ECO:0007669"/>
    <property type="project" value="InterPro"/>
</dbReference>
<dbReference type="Proteomes" id="UP000243297">
    <property type="component" value="Unassembled WGS sequence"/>
</dbReference>
<reference evidence="6" key="1">
    <citation type="submission" date="2017-02" db="EMBL/GenBank/DDBJ databases">
        <authorList>
            <person name="Varghese N."/>
            <person name="Submissions S."/>
        </authorList>
    </citation>
    <scope>NUCLEOTIDE SEQUENCE [LARGE SCALE GENOMIC DNA]</scope>
    <source>
        <strain evidence="6">ATCC 25662</strain>
    </source>
</reference>
<accession>A0A1T4NB22</accession>
<evidence type="ECO:0000259" key="4">
    <source>
        <dbReference type="PROSITE" id="PS50893"/>
    </source>
</evidence>
<keyword evidence="2" id="KW-0547">Nucleotide-binding</keyword>
<feature type="domain" description="ABC transporter" evidence="4">
    <location>
        <begin position="4"/>
        <end position="245"/>
    </location>
</feature>
<keyword evidence="3 5" id="KW-0067">ATP-binding</keyword>
<dbReference type="NCBIfam" id="TIGR01978">
    <property type="entry name" value="sufC"/>
    <property type="match status" value="1"/>
</dbReference>
<gene>
    <name evidence="5" type="ORF">SAMN02745191_1548</name>
</gene>
<evidence type="ECO:0000256" key="3">
    <source>
        <dbReference type="ARBA" id="ARBA00022840"/>
    </source>
</evidence>
<name>A0A1T4NB22_9FIRM</name>
<dbReference type="InterPro" id="IPR027417">
    <property type="entry name" value="P-loop_NTPase"/>
</dbReference>
<dbReference type="Pfam" id="PF00005">
    <property type="entry name" value="ABC_tran"/>
    <property type="match status" value="1"/>
</dbReference>
<organism evidence="5 6">
    <name type="scientific">Anaerorhabdus furcosa</name>
    <dbReference type="NCBI Taxonomy" id="118967"/>
    <lineage>
        <taxon>Bacteria</taxon>
        <taxon>Bacillati</taxon>
        <taxon>Bacillota</taxon>
        <taxon>Erysipelotrichia</taxon>
        <taxon>Erysipelotrichales</taxon>
        <taxon>Erysipelotrichaceae</taxon>
        <taxon>Anaerorhabdus</taxon>
    </lineage>
</organism>
<dbReference type="PANTHER" id="PTHR43204:SF1">
    <property type="entry name" value="ABC TRANSPORTER I FAMILY MEMBER 6, CHLOROPLASTIC"/>
    <property type="match status" value="1"/>
</dbReference>
<protein>
    <submittedName>
        <fullName evidence="5">Fe-S cluster assembly ATP-binding protein</fullName>
    </submittedName>
</protein>
<dbReference type="GO" id="GO:0005524">
    <property type="term" value="F:ATP binding"/>
    <property type="evidence" value="ECO:0007669"/>
    <property type="project" value="UniProtKB-KW"/>
</dbReference>
<dbReference type="InterPro" id="IPR003439">
    <property type="entry name" value="ABC_transporter-like_ATP-bd"/>
</dbReference>
<dbReference type="PANTHER" id="PTHR43204">
    <property type="entry name" value="ABC TRANSPORTER I FAMILY MEMBER 6, CHLOROPLASTIC"/>
    <property type="match status" value="1"/>
</dbReference>
<evidence type="ECO:0000313" key="6">
    <source>
        <dbReference type="Proteomes" id="UP000243297"/>
    </source>
</evidence>
<dbReference type="RefSeq" id="WP_078711947.1">
    <property type="nucleotide sequence ID" value="NZ_FUWY01000004.1"/>
</dbReference>
<comment type="similarity">
    <text evidence="1">Belongs to the ABC transporter superfamily. Ycf16 family.</text>
</comment>
<dbReference type="Gene3D" id="3.40.50.300">
    <property type="entry name" value="P-loop containing nucleotide triphosphate hydrolases"/>
    <property type="match status" value="1"/>
</dbReference>
<proteinExistence type="inferred from homology"/>
<sequence>MKELIIQDLHVSIEDKEILKGVSLAIKSNEIHALMGPNGNGKSTLLSAIMGHPKYMVTSGSITLDGVDVLSMSVDERSRAGLFLAMQYPQEVPGVTNSDFLRAAMNARRETPIPLFSFIKEMEKTVKDLEMKPDLAHRFLNEGFSGGEKKRNEIVQMKMLKPSMAMLDEIDSGLDVDALKIVASSVVELQKEIGCGILAVSHYERFYQLLKPTHAHVLVDGKIVVEGNEELVTKIDTEGYDWIYKEFNIVPIQEEKKLAPLSLGSCAASSKGKQV</sequence>
<dbReference type="EMBL" id="FUWY01000004">
    <property type="protein sequence ID" value="SJZ76283.1"/>
    <property type="molecule type" value="Genomic_DNA"/>
</dbReference>